<proteinExistence type="predicted"/>
<accession>A0A0F9BL46</accession>
<sequence>AWRFWMNGFVVLACLDLMDLPLHVTVVQEVR</sequence>
<comment type="caution">
    <text evidence="1">The sequence shown here is derived from an EMBL/GenBank/DDBJ whole genome shotgun (WGS) entry which is preliminary data.</text>
</comment>
<name>A0A0F9BL46_9ZZZZ</name>
<dbReference type="AlphaFoldDB" id="A0A0F9BL46"/>
<protein>
    <submittedName>
        <fullName evidence="1">Uncharacterized protein</fullName>
    </submittedName>
</protein>
<organism evidence="1">
    <name type="scientific">marine sediment metagenome</name>
    <dbReference type="NCBI Taxonomy" id="412755"/>
    <lineage>
        <taxon>unclassified sequences</taxon>
        <taxon>metagenomes</taxon>
        <taxon>ecological metagenomes</taxon>
    </lineage>
</organism>
<dbReference type="EMBL" id="LAZR01037301">
    <property type="protein sequence ID" value="KKL22565.1"/>
    <property type="molecule type" value="Genomic_DNA"/>
</dbReference>
<evidence type="ECO:0000313" key="1">
    <source>
        <dbReference type="EMBL" id="KKL22565.1"/>
    </source>
</evidence>
<gene>
    <name evidence="1" type="ORF">LCGC14_2434140</name>
</gene>
<reference evidence="1" key="1">
    <citation type="journal article" date="2015" name="Nature">
        <title>Complex archaea that bridge the gap between prokaryotes and eukaryotes.</title>
        <authorList>
            <person name="Spang A."/>
            <person name="Saw J.H."/>
            <person name="Jorgensen S.L."/>
            <person name="Zaremba-Niedzwiedzka K."/>
            <person name="Martijn J."/>
            <person name="Lind A.E."/>
            <person name="van Eijk R."/>
            <person name="Schleper C."/>
            <person name="Guy L."/>
            <person name="Ettema T.J."/>
        </authorList>
    </citation>
    <scope>NUCLEOTIDE SEQUENCE</scope>
</reference>
<feature type="non-terminal residue" evidence="1">
    <location>
        <position position="1"/>
    </location>
</feature>